<dbReference type="AlphaFoldDB" id="V8QWV4"/>
<dbReference type="Gene3D" id="3.40.190.150">
    <property type="entry name" value="Bordetella uptake gene, domain 1"/>
    <property type="match status" value="1"/>
</dbReference>
<name>V8QWV4_9BURK</name>
<gene>
    <name evidence="1" type="ORF">W822_09310</name>
</gene>
<organism evidence="1 2">
    <name type="scientific">Advenella kashmirensis W13003</name>
    <dbReference type="NCBI Taxonomy" id="1424334"/>
    <lineage>
        <taxon>Bacteria</taxon>
        <taxon>Pseudomonadati</taxon>
        <taxon>Pseudomonadota</taxon>
        <taxon>Betaproteobacteria</taxon>
        <taxon>Burkholderiales</taxon>
        <taxon>Alcaligenaceae</taxon>
    </lineage>
</organism>
<dbReference type="RefSeq" id="WP_024004835.1">
    <property type="nucleotide sequence ID" value="NZ_KI650979.1"/>
</dbReference>
<proteinExistence type="predicted"/>
<reference evidence="1 2" key="1">
    <citation type="journal article" date="2014" name="Genome Announc.">
        <title>Draft Genome Sequence of Advenella kashmirensis Strain W13003, a Polycyclic Aromatic Hydrocarbon-Degrading Bacterium.</title>
        <authorList>
            <person name="Wang X."/>
            <person name="Jin D."/>
            <person name="Zhou L."/>
            <person name="Wu L."/>
            <person name="An W."/>
            <person name="Zhao L."/>
        </authorList>
    </citation>
    <scope>NUCLEOTIDE SEQUENCE [LARGE SCALE GENOMIC DNA]</scope>
    <source>
        <strain evidence="1 2">W13003</strain>
    </source>
</reference>
<keyword evidence="2" id="KW-1185">Reference proteome</keyword>
<dbReference type="InterPro" id="IPR042100">
    <property type="entry name" value="Bug_dom1"/>
</dbReference>
<dbReference type="EMBL" id="AYXT01000009">
    <property type="protein sequence ID" value="ETF03489.1"/>
    <property type="molecule type" value="Genomic_DNA"/>
</dbReference>
<sequence>MYGWRGRIGMMVPSVNTTMESEFWATVPRGVPEYVFKDHYAIFTSPSVPASVVGVLAAAVKAALAEQQVQDLLTELGIIAYDDKETLKQLLETETIKWSKILKAAGFQPA</sequence>
<comment type="caution">
    <text evidence="1">The sequence shown here is derived from an EMBL/GenBank/DDBJ whole genome shotgun (WGS) entry which is preliminary data.</text>
</comment>
<evidence type="ECO:0000313" key="2">
    <source>
        <dbReference type="Proteomes" id="UP000018733"/>
    </source>
</evidence>
<dbReference type="PATRIC" id="fig|1424334.3.peg.1871"/>
<dbReference type="Proteomes" id="UP000018733">
    <property type="component" value="Unassembled WGS sequence"/>
</dbReference>
<evidence type="ECO:0000313" key="1">
    <source>
        <dbReference type="EMBL" id="ETF03489.1"/>
    </source>
</evidence>
<protein>
    <submittedName>
        <fullName evidence="1">Uncharacterized protein</fullName>
    </submittedName>
</protein>
<accession>V8QWV4</accession>
<dbReference type="HOGENOM" id="CLU_2165583_0_0_4"/>
<dbReference type="OrthoDB" id="483160at2"/>